<reference evidence="4 5" key="1">
    <citation type="submission" date="2019-08" db="EMBL/GenBank/DDBJ databases">
        <title>Lewinella sp. strain SSH13 Genome sequencing and assembly.</title>
        <authorList>
            <person name="Kim I."/>
        </authorList>
    </citation>
    <scope>NUCLEOTIDE SEQUENCE [LARGE SCALE GENOMIC DNA]</scope>
    <source>
        <strain evidence="4 5">SSH13</strain>
    </source>
</reference>
<dbReference type="OrthoDB" id="7172369at2"/>
<protein>
    <recommendedName>
        <fullName evidence="3">DUF6438 domain-containing protein</fullName>
    </recommendedName>
</protein>
<sequence length="256" mass="27881">MRILSTLLSLSFLLVFSFGCNKDAASTGNDPFLAPATAPDLPKRNSVDSKNLSREGLKEQEAADDGSEDIVKLTPEDAARAKRMGPGRISPSPATKSDQPVTAGSTGTTPASMPAPGSKPALDYDRAIFAISKTACYGGDKCRQFGLELTNDRRLILDAKRNMDLKGKYSRMLSATEYNKLLSAMEASEPERLEMVYPTDKTMIPADAQATILRYADVHGTERKIEVYADAPKQLAKLLADLESWVDKDGWIKMAE</sequence>
<proteinExistence type="predicted"/>
<feature type="compositionally biased region" description="Basic and acidic residues" evidence="1">
    <location>
        <begin position="69"/>
        <end position="80"/>
    </location>
</feature>
<evidence type="ECO:0000256" key="1">
    <source>
        <dbReference type="SAM" id="MobiDB-lite"/>
    </source>
</evidence>
<evidence type="ECO:0000259" key="3">
    <source>
        <dbReference type="Pfam" id="PF20033"/>
    </source>
</evidence>
<dbReference type="Proteomes" id="UP000321907">
    <property type="component" value="Unassembled WGS sequence"/>
</dbReference>
<evidence type="ECO:0000313" key="4">
    <source>
        <dbReference type="EMBL" id="TXF91149.1"/>
    </source>
</evidence>
<dbReference type="InterPro" id="IPR045497">
    <property type="entry name" value="DUF6438"/>
</dbReference>
<evidence type="ECO:0000256" key="2">
    <source>
        <dbReference type="SAM" id="SignalP"/>
    </source>
</evidence>
<keyword evidence="5" id="KW-1185">Reference proteome</keyword>
<evidence type="ECO:0000313" key="5">
    <source>
        <dbReference type="Proteomes" id="UP000321907"/>
    </source>
</evidence>
<organism evidence="4 5">
    <name type="scientific">Neolewinella aurantiaca</name>
    <dbReference type="NCBI Taxonomy" id="2602767"/>
    <lineage>
        <taxon>Bacteria</taxon>
        <taxon>Pseudomonadati</taxon>
        <taxon>Bacteroidota</taxon>
        <taxon>Saprospiria</taxon>
        <taxon>Saprospirales</taxon>
        <taxon>Lewinellaceae</taxon>
        <taxon>Neolewinella</taxon>
    </lineage>
</organism>
<comment type="caution">
    <text evidence="4">The sequence shown here is derived from an EMBL/GenBank/DDBJ whole genome shotgun (WGS) entry which is preliminary data.</text>
</comment>
<gene>
    <name evidence="4" type="ORF">FUA23_02665</name>
</gene>
<feature type="region of interest" description="Disordered" evidence="1">
    <location>
        <begin position="35"/>
        <end position="119"/>
    </location>
</feature>
<dbReference type="RefSeq" id="WP_147929168.1">
    <property type="nucleotide sequence ID" value="NZ_VOXD01000003.1"/>
</dbReference>
<feature type="signal peptide" evidence="2">
    <location>
        <begin position="1"/>
        <end position="24"/>
    </location>
</feature>
<name>A0A5C7FXE8_9BACT</name>
<dbReference type="AlphaFoldDB" id="A0A5C7FXE8"/>
<feature type="domain" description="DUF6438" evidence="3">
    <location>
        <begin position="129"/>
        <end position="244"/>
    </location>
</feature>
<accession>A0A5C7FXE8</accession>
<dbReference type="EMBL" id="VOXD01000003">
    <property type="protein sequence ID" value="TXF91149.1"/>
    <property type="molecule type" value="Genomic_DNA"/>
</dbReference>
<feature type="compositionally biased region" description="Basic and acidic residues" evidence="1">
    <location>
        <begin position="41"/>
        <end position="61"/>
    </location>
</feature>
<dbReference type="Pfam" id="PF20033">
    <property type="entry name" value="DUF6438"/>
    <property type="match status" value="1"/>
</dbReference>
<dbReference type="PROSITE" id="PS51257">
    <property type="entry name" value="PROKAR_LIPOPROTEIN"/>
    <property type="match status" value="1"/>
</dbReference>
<feature type="compositionally biased region" description="Polar residues" evidence="1">
    <location>
        <begin position="92"/>
        <end position="111"/>
    </location>
</feature>
<feature type="chain" id="PRO_5022788718" description="DUF6438 domain-containing protein" evidence="2">
    <location>
        <begin position="25"/>
        <end position="256"/>
    </location>
</feature>
<keyword evidence="2" id="KW-0732">Signal</keyword>